<keyword evidence="3" id="KW-0548">Nucleotidyltransferase</keyword>
<dbReference type="InterPro" id="IPR051083">
    <property type="entry name" value="GrpII_Intron_Splice-Mob/Def"/>
</dbReference>
<comment type="similarity">
    <text evidence="1">Belongs to the bacterial reverse transcriptase family.</text>
</comment>
<reference evidence="4" key="1">
    <citation type="journal article" date="2019" name="Int. J. Syst. Evol. Microbiol.">
        <title>The Global Catalogue of Microorganisms (GCM) 10K type strain sequencing project: providing services to taxonomists for standard genome sequencing and annotation.</title>
        <authorList>
            <consortium name="The Broad Institute Genomics Platform"/>
            <consortium name="The Broad Institute Genome Sequencing Center for Infectious Disease"/>
            <person name="Wu L."/>
            <person name="Ma J."/>
        </authorList>
    </citation>
    <scope>NUCLEOTIDE SEQUENCE [LARGE SCALE GENOMIC DNA]</scope>
    <source>
        <strain evidence="4">CGMCC 1.12702</strain>
    </source>
</reference>
<dbReference type="PANTHER" id="PTHR34047">
    <property type="entry name" value="NUCLEAR INTRON MATURASE 1, MITOCHONDRIAL-RELATED"/>
    <property type="match status" value="1"/>
</dbReference>
<feature type="domain" description="Reverse transcriptase" evidence="2">
    <location>
        <begin position="1"/>
        <end position="318"/>
    </location>
</feature>
<dbReference type="RefSeq" id="WP_380928002.1">
    <property type="nucleotide sequence ID" value="NZ_JBHUGS010000001.1"/>
</dbReference>
<accession>A0ABW4TWM4</accession>
<keyword evidence="3" id="KW-0695">RNA-directed DNA polymerase</keyword>
<comment type="caution">
    <text evidence="3">The sequence shown here is derived from an EMBL/GenBank/DDBJ whole genome shotgun (WGS) entry which is preliminary data.</text>
</comment>
<dbReference type="Pfam" id="PF00078">
    <property type="entry name" value="RVT_1"/>
    <property type="match status" value="1"/>
</dbReference>
<organism evidence="3 4">
    <name type="scientific">Sphingomonas arantia</name>
    <dbReference type="NCBI Taxonomy" id="1460676"/>
    <lineage>
        <taxon>Bacteria</taxon>
        <taxon>Pseudomonadati</taxon>
        <taxon>Pseudomonadota</taxon>
        <taxon>Alphaproteobacteria</taxon>
        <taxon>Sphingomonadales</taxon>
        <taxon>Sphingomonadaceae</taxon>
        <taxon>Sphingomonas</taxon>
    </lineage>
</organism>
<dbReference type="PANTHER" id="PTHR34047:SF8">
    <property type="entry name" value="PROTEIN YKFC"/>
    <property type="match status" value="1"/>
</dbReference>
<name>A0ABW4TWM4_9SPHN</name>
<dbReference type="InterPro" id="IPR000477">
    <property type="entry name" value="RT_dom"/>
</dbReference>
<evidence type="ECO:0000313" key="3">
    <source>
        <dbReference type="EMBL" id="MFD1950169.1"/>
    </source>
</evidence>
<proteinExistence type="inferred from homology"/>
<dbReference type="GO" id="GO:0003964">
    <property type="term" value="F:RNA-directed DNA polymerase activity"/>
    <property type="evidence" value="ECO:0007669"/>
    <property type="project" value="UniProtKB-KW"/>
</dbReference>
<dbReference type="InterPro" id="IPR043502">
    <property type="entry name" value="DNA/RNA_pol_sf"/>
</dbReference>
<evidence type="ECO:0000313" key="4">
    <source>
        <dbReference type="Proteomes" id="UP001597400"/>
    </source>
</evidence>
<gene>
    <name evidence="3" type="ORF">ACFSGX_05240</name>
</gene>
<evidence type="ECO:0000256" key="1">
    <source>
        <dbReference type="ARBA" id="ARBA00034120"/>
    </source>
</evidence>
<evidence type="ECO:0000259" key="2">
    <source>
        <dbReference type="PROSITE" id="PS50878"/>
    </source>
</evidence>
<dbReference type="PROSITE" id="PS50878">
    <property type="entry name" value="RT_POL"/>
    <property type="match status" value="1"/>
</dbReference>
<sequence>MSSQPSWFRQRGYLHLDMPVKVAYAASLNAASVAAHTWSPLIHYVKSEKRYKVDEHKTVAKQRSIMFASHRDACVLSKYSADLVKRLDQWYIANDLNETVIAYRSLGQSNYHFAKRVEDFVRQQSALTVMCFDVTGFFDNLDHRRLKSRLKWIIGDEELSSDWFAVLRAVTRYRYIDLVDIKKHDELAKRLKERKHHPLATIVDLKKLGVPIHKNLNAIGIPQGTPISASLSNLYLTEFDQEVAAEAVKHNALYQRYSDDILIACCPSLANMFRSMFRSMVRDKLNEHGLTLQDKKTEIVTLCNSENGSTFQYLGYQLGHVEARIRLKSLSRQWRTAKRAVKKTERVGLAAMKSGKAKQIYTRKLRMRFTTTGARNFLAYAEKSAVTLDSAALRGQARKLHKFMNREITRLRGPSKPKKD</sequence>
<dbReference type="EMBL" id="JBHUGS010000001">
    <property type="protein sequence ID" value="MFD1950169.1"/>
    <property type="molecule type" value="Genomic_DNA"/>
</dbReference>
<protein>
    <submittedName>
        <fullName evidence="3">Reverse transcriptase domain-containing protein</fullName>
    </submittedName>
</protein>
<dbReference type="SUPFAM" id="SSF56672">
    <property type="entry name" value="DNA/RNA polymerases"/>
    <property type="match status" value="1"/>
</dbReference>
<dbReference type="Proteomes" id="UP001597400">
    <property type="component" value="Unassembled WGS sequence"/>
</dbReference>
<keyword evidence="4" id="KW-1185">Reference proteome</keyword>
<keyword evidence="3" id="KW-0808">Transferase</keyword>